<sequence>MCTGITADLYSNDTQKQRQVLRQHFSPNASFVSPLLRTSGIKNIGHVFLVWKTLNRDPPTIEKSCSNQHHCVIFMTQHLRPRLFPLLHLALPVIVTLKFRESESGKLKVEHLEEHWTVEGLLQTVPLIAFWHDRVLRTAMGKILTVTGHAMHTVIVTSQKMSQRSIELEGDRRVLVDQNMVNQQSAIIMSECNE</sequence>
<feature type="domain" description="SigF-like NTF2-like" evidence="1">
    <location>
        <begin position="11"/>
        <end position="152"/>
    </location>
</feature>
<evidence type="ECO:0000259" key="1">
    <source>
        <dbReference type="Pfam" id="PF24840"/>
    </source>
</evidence>
<proteinExistence type="predicted"/>
<dbReference type="Pfam" id="PF24840">
    <property type="entry name" value="NTF2_SigF"/>
    <property type="match status" value="1"/>
</dbReference>
<comment type="caution">
    <text evidence="2">The sequence shown here is derived from an EMBL/GenBank/DDBJ whole genome shotgun (WGS) entry which is preliminary data.</text>
</comment>
<dbReference type="EMBL" id="JBCLYO010000002">
    <property type="protein sequence ID" value="KAL0092660.1"/>
    <property type="molecule type" value="Genomic_DNA"/>
</dbReference>
<accession>A0ABR3B9V2</accession>
<organism evidence="2 3">
    <name type="scientific">Phycomyces blakesleeanus</name>
    <dbReference type="NCBI Taxonomy" id="4837"/>
    <lineage>
        <taxon>Eukaryota</taxon>
        <taxon>Fungi</taxon>
        <taxon>Fungi incertae sedis</taxon>
        <taxon>Mucoromycota</taxon>
        <taxon>Mucoromycotina</taxon>
        <taxon>Mucoromycetes</taxon>
        <taxon>Mucorales</taxon>
        <taxon>Phycomycetaceae</taxon>
        <taxon>Phycomyces</taxon>
    </lineage>
</organism>
<keyword evidence="3" id="KW-1185">Reference proteome</keyword>
<dbReference type="Proteomes" id="UP001448207">
    <property type="component" value="Unassembled WGS sequence"/>
</dbReference>
<gene>
    <name evidence="2" type="ORF">J3Q64DRAFT_1720341</name>
</gene>
<evidence type="ECO:0000313" key="2">
    <source>
        <dbReference type="EMBL" id="KAL0092660.1"/>
    </source>
</evidence>
<dbReference type="InterPro" id="IPR057514">
    <property type="entry name" value="NTF2_SigF"/>
</dbReference>
<protein>
    <recommendedName>
        <fullName evidence="1">SigF-like NTF2-like domain-containing protein</fullName>
    </recommendedName>
</protein>
<reference evidence="2 3" key="1">
    <citation type="submission" date="2024-04" db="EMBL/GenBank/DDBJ databases">
        <title>Symmetric and asymmetric DNA N6-adenine methylation regulates different biological responses in Mucorales.</title>
        <authorList>
            <consortium name="Lawrence Berkeley National Laboratory"/>
            <person name="Lax C."/>
            <person name="Mondo S.J."/>
            <person name="Osorio-Concepcion M."/>
            <person name="Muszewska A."/>
            <person name="Corrochano-Luque M."/>
            <person name="Gutierrez G."/>
            <person name="Riley R."/>
            <person name="Lipzen A."/>
            <person name="Guo J."/>
            <person name="Hundley H."/>
            <person name="Amirebrahimi M."/>
            <person name="Ng V."/>
            <person name="Lorenzo-Gutierrez D."/>
            <person name="Binder U."/>
            <person name="Yang J."/>
            <person name="Song Y."/>
            <person name="Canovas D."/>
            <person name="Navarro E."/>
            <person name="Freitag M."/>
            <person name="Gabaldon T."/>
            <person name="Grigoriev I.V."/>
            <person name="Corrochano L.M."/>
            <person name="Nicolas F.E."/>
            <person name="Garre V."/>
        </authorList>
    </citation>
    <scope>NUCLEOTIDE SEQUENCE [LARGE SCALE GENOMIC DNA]</scope>
    <source>
        <strain evidence="2 3">L51</strain>
    </source>
</reference>
<evidence type="ECO:0000313" key="3">
    <source>
        <dbReference type="Proteomes" id="UP001448207"/>
    </source>
</evidence>
<name>A0ABR3B9V2_PHYBL</name>